<dbReference type="SUPFAM" id="SSF56672">
    <property type="entry name" value="DNA/RNA polymerases"/>
    <property type="match status" value="1"/>
</dbReference>
<gene>
    <name evidence="3" type="ORF">I8J34_18925</name>
</gene>
<protein>
    <submittedName>
        <fullName evidence="3">DNA polymerase Y family protein</fullName>
    </submittedName>
</protein>
<sequence>MLALPAPAAAVAQQRIVAADRPAEQAGIRPGMRLADALALTAALRPHERQPAREHAMLESLACWAGHFTPQVSLAPPDTLLLEIGGCLRLFGGQAALLDAIRQGAEAQGLSLRFGLADTPLAAHWLTLADSTADDWQAALAALPVAVLALNDGACKRLRALGLDTLGQLFALPSASLGHRFGQQLPLQLARARGELADPQVPFAFPERFVQRLELPARVEHADHLLFAARRLLLALAGWLAARMAGISTCTLVLQHEDIPPTRLALGFAALTRDAERFLRVTREQLERHTLAEPVVELQLIADAPQDLPGNNSALFGQQGAGDIGPVVERLRARLGDTAVHGLALQDDHRPECASRAVDWPDEKSAAQPAATQRPLWLKPEPQALHEVAGRPTHGGTPLRLLTRAERIESGWWDADEALGDLRRDYFVAVTAQGNWLWIFRDPAGWWLHGYFG</sequence>
<name>A0A944DDV8_DENI1</name>
<dbReference type="PANTHER" id="PTHR35369">
    <property type="entry name" value="BLR3025 PROTEIN-RELATED"/>
    <property type="match status" value="1"/>
</dbReference>
<dbReference type="AlphaFoldDB" id="A0A944DDV8"/>
<dbReference type="InterPro" id="IPR050356">
    <property type="entry name" value="SulA_CellDiv_inhibitor"/>
</dbReference>
<dbReference type="InterPro" id="IPR001126">
    <property type="entry name" value="UmuC"/>
</dbReference>
<keyword evidence="4" id="KW-1185">Reference proteome</keyword>
<dbReference type="InterPro" id="IPR043502">
    <property type="entry name" value="DNA/RNA_pol_sf"/>
</dbReference>
<evidence type="ECO:0000256" key="1">
    <source>
        <dbReference type="ARBA" id="ARBA00022763"/>
    </source>
</evidence>
<dbReference type="CDD" id="cd03468">
    <property type="entry name" value="PolY_like"/>
    <property type="match status" value="1"/>
</dbReference>
<dbReference type="Proteomes" id="UP000694660">
    <property type="component" value="Unassembled WGS sequence"/>
</dbReference>
<proteinExistence type="predicted"/>
<dbReference type="EMBL" id="JAEKFT010000026">
    <property type="protein sequence ID" value="MBT0963261.1"/>
    <property type="molecule type" value="Genomic_DNA"/>
</dbReference>
<evidence type="ECO:0000259" key="2">
    <source>
        <dbReference type="Pfam" id="PF00817"/>
    </source>
</evidence>
<evidence type="ECO:0000313" key="3">
    <source>
        <dbReference type="EMBL" id="MBT0963261.1"/>
    </source>
</evidence>
<keyword evidence="1" id="KW-0227">DNA damage</keyword>
<accession>A0A944DDV8</accession>
<dbReference type="Pfam" id="PF00817">
    <property type="entry name" value="IMS"/>
    <property type="match status" value="1"/>
</dbReference>
<reference evidence="4" key="1">
    <citation type="journal article" date="2022" name="ISME J.">
        <title>Genetic and phylogenetic analysis of dissimilatory iodate-reducing bacteria identifies potential niches across the world's oceans.</title>
        <authorList>
            <person name="Reyes-Umana V."/>
            <person name="Henning Z."/>
            <person name="Lee K."/>
            <person name="Barnum T.P."/>
            <person name="Coates J.D."/>
        </authorList>
    </citation>
    <scope>NUCLEOTIDE SEQUENCE [LARGE SCALE GENOMIC DNA]</scope>
    <source>
        <strain evidence="4">IR12</strain>
    </source>
</reference>
<comment type="caution">
    <text evidence="3">The sequence shown here is derived from an EMBL/GenBank/DDBJ whole genome shotgun (WGS) entry which is preliminary data.</text>
</comment>
<dbReference type="PANTHER" id="PTHR35369:SF2">
    <property type="entry name" value="BLR3025 PROTEIN"/>
    <property type="match status" value="1"/>
</dbReference>
<feature type="domain" description="UmuC" evidence="2">
    <location>
        <begin position="10"/>
        <end position="124"/>
    </location>
</feature>
<dbReference type="GO" id="GO:0006281">
    <property type="term" value="P:DNA repair"/>
    <property type="evidence" value="ECO:0007669"/>
    <property type="project" value="InterPro"/>
</dbReference>
<organism evidence="3 4">
    <name type="scientific">Denitromonas iodatirespirans</name>
    <dbReference type="NCBI Taxonomy" id="2795389"/>
    <lineage>
        <taxon>Bacteria</taxon>
        <taxon>Pseudomonadati</taxon>
        <taxon>Pseudomonadota</taxon>
        <taxon>Betaproteobacteria</taxon>
        <taxon>Rhodocyclales</taxon>
        <taxon>Zoogloeaceae</taxon>
        <taxon>Denitromonas</taxon>
    </lineage>
</organism>
<evidence type="ECO:0000313" key="4">
    <source>
        <dbReference type="Proteomes" id="UP000694660"/>
    </source>
</evidence>